<dbReference type="RefSeq" id="XP_462459.2">
    <property type="nucleotide sequence ID" value="XM_462459.1"/>
</dbReference>
<feature type="compositionally biased region" description="Low complexity" evidence="1">
    <location>
        <begin position="55"/>
        <end position="66"/>
    </location>
</feature>
<organism evidence="3 4">
    <name type="scientific">Debaryomyces hansenii (strain ATCC 36239 / CBS 767 / BCRC 21394 / JCM 1990 / NBRC 0083 / IGC 2968)</name>
    <name type="common">Yeast</name>
    <name type="synonym">Torulaspora hansenii</name>
    <dbReference type="NCBI Taxonomy" id="284592"/>
    <lineage>
        <taxon>Eukaryota</taxon>
        <taxon>Fungi</taxon>
        <taxon>Dikarya</taxon>
        <taxon>Ascomycota</taxon>
        <taxon>Saccharomycotina</taxon>
        <taxon>Pichiomycetes</taxon>
        <taxon>Debaryomycetaceae</taxon>
        <taxon>Debaryomyces</taxon>
    </lineage>
</organism>
<evidence type="ECO:0000313" key="3">
    <source>
        <dbReference type="EMBL" id="CAG90969.2"/>
    </source>
</evidence>
<proteinExistence type="predicted"/>
<feature type="compositionally biased region" description="Low complexity" evidence="1">
    <location>
        <begin position="317"/>
        <end position="329"/>
    </location>
</feature>
<feature type="region of interest" description="Disordered" evidence="1">
    <location>
        <begin position="1"/>
        <end position="84"/>
    </location>
</feature>
<dbReference type="AlphaFoldDB" id="Q6BH62"/>
<feature type="domain" description="YMC020W-like alpha/beta hydrolase" evidence="2">
    <location>
        <begin position="349"/>
        <end position="718"/>
    </location>
</feature>
<dbReference type="Pfam" id="PF26147">
    <property type="entry name" value="AB_HYDROLASE_YMC0-YMC35"/>
    <property type="match status" value="1"/>
</dbReference>
<dbReference type="GeneID" id="2905408"/>
<dbReference type="OMA" id="SWASAFW"/>
<dbReference type="PANTHER" id="PTHR47349">
    <property type="entry name" value="CHROMOSOME 8, WHOLE GENOME SHOTGUN SEQUENCE"/>
    <property type="match status" value="1"/>
</dbReference>
<gene>
    <name evidence="3" type="ordered locus">DEHA2G21076g</name>
</gene>
<dbReference type="EMBL" id="CR382139">
    <property type="protein sequence ID" value="CAG90969.2"/>
    <property type="molecule type" value="Genomic_DNA"/>
</dbReference>
<feature type="compositionally biased region" description="Polar residues" evidence="1">
    <location>
        <begin position="67"/>
        <end position="78"/>
    </location>
</feature>
<keyword evidence="4" id="KW-1185">Reference proteome</keyword>
<feature type="region of interest" description="Disordered" evidence="1">
    <location>
        <begin position="265"/>
        <end position="329"/>
    </location>
</feature>
<reference evidence="3 4" key="1">
    <citation type="journal article" date="2004" name="Nature">
        <title>Genome evolution in yeasts.</title>
        <authorList>
            <consortium name="Genolevures"/>
            <person name="Dujon B."/>
            <person name="Sherman D."/>
            <person name="Fischer G."/>
            <person name="Durrens P."/>
            <person name="Casaregola S."/>
            <person name="Lafontaine I."/>
            <person name="de Montigny J."/>
            <person name="Marck C."/>
            <person name="Neuveglise C."/>
            <person name="Talla E."/>
            <person name="Goffard N."/>
            <person name="Frangeul L."/>
            <person name="Aigle M."/>
            <person name="Anthouard V."/>
            <person name="Babour A."/>
            <person name="Barbe V."/>
            <person name="Barnay S."/>
            <person name="Blanchin S."/>
            <person name="Beckerich J.M."/>
            <person name="Beyne E."/>
            <person name="Bleykasten C."/>
            <person name="Boisrame A."/>
            <person name="Boyer J."/>
            <person name="Cattolico L."/>
            <person name="Confanioleri F."/>
            <person name="de Daruvar A."/>
            <person name="Despons L."/>
            <person name="Fabre E."/>
            <person name="Fairhead C."/>
            <person name="Ferry-Dumazet H."/>
            <person name="Groppi A."/>
            <person name="Hantraye F."/>
            <person name="Hennequin C."/>
            <person name="Jauniaux N."/>
            <person name="Joyet P."/>
            <person name="Kachouri R."/>
            <person name="Kerrest A."/>
            <person name="Koszul R."/>
            <person name="Lemaire M."/>
            <person name="Lesur I."/>
            <person name="Ma L."/>
            <person name="Muller H."/>
            <person name="Nicaud J.M."/>
            <person name="Nikolski M."/>
            <person name="Oztas S."/>
            <person name="Ozier-Kalogeropoulos O."/>
            <person name="Pellenz S."/>
            <person name="Potier S."/>
            <person name="Richard G.F."/>
            <person name="Straub M.L."/>
            <person name="Suleau A."/>
            <person name="Swennene D."/>
            <person name="Tekaia F."/>
            <person name="Wesolowski-Louvel M."/>
            <person name="Westhof E."/>
            <person name="Wirth B."/>
            <person name="Zeniou-Meyer M."/>
            <person name="Zivanovic I."/>
            <person name="Bolotin-Fukuhara M."/>
            <person name="Thierry A."/>
            <person name="Bouchier C."/>
            <person name="Caudron B."/>
            <person name="Scarpelli C."/>
            <person name="Gaillardin C."/>
            <person name="Weissenbach J."/>
            <person name="Wincker P."/>
            <person name="Souciet J.L."/>
        </authorList>
    </citation>
    <scope>NUCLEOTIDE SEQUENCE [LARGE SCALE GENOMIC DNA]</scope>
    <source>
        <strain evidence="4">ATCC 36239 / CBS 767 / BCRC 21394 / JCM 1990 / NBRC 0083 / IGC 2968</strain>
    </source>
</reference>
<feature type="compositionally biased region" description="Polar residues" evidence="1">
    <location>
        <begin position="152"/>
        <end position="166"/>
    </location>
</feature>
<dbReference type="HOGENOM" id="CLU_010834_1_2_1"/>
<dbReference type="InParanoid" id="Q6BH62"/>
<dbReference type="OrthoDB" id="5598028at2759"/>
<evidence type="ECO:0000313" key="4">
    <source>
        <dbReference type="Proteomes" id="UP000000599"/>
    </source>
</evidence>
<accession>Q6BH62</accession>
<evidence type="ECO:0000256" key="1">
    <source>
        <dbReference type="SAM" id="MobiDB-lite"/>
    </source>
</evidence>
<name>Q6BH62_DEBHA</name>
<feature type="compositionally biased region" description="Basic and acidic residues" evidence="1">
    <location>
        <begin position="27"/>
        <end position="36"/>
    </location>
</feature>
<dbReference type="InterPro" id="IPR058934">
    <property type="entry name" value="YMC020W-like"/>
</dbReference>
<sequence>MSSQASPSNLSNSFSWPALSGSKVKQTHPEKSDKMEHKKKNGTRLTNDRGLNTINEVSNENSAASSRKTSLAITNGNGNDHDKGTNESNWWFWNGRIKEEQPLYPSLDTTTANEVETEVQAEWAAPYKKMSSALSYYYNNKPAFKSTEDTGENTPLISNDVQSSKNPYALPENESYKQSFAKESNQGIKQIDQEQNTPAESTLSSWFSWFGFANNNDDSDESLEGTSNPELFKQAKSAIESSRDSSHYAFKKSMTNNDIHDFELAVSDTKTENQPVKHRSKRRPLMPNETQEKSLSSPSNTATVNGSQSPLQHLQVNSSSSSITSYDRSNNGAHVPEIQIIADHCLIAPHIDETFRTITFVTKLRLMGENLICHMNPTESHIYSLPYAKVQNKKQKIKKVVIIGVHSFLPIKMVKTLIGQSTGSSVNIVEEATKAMESWLHENGTSNLDYEIQTIALDGEGVIKDRVDKLFRLLDNWIDIITGCDFLFVASHSSGTPVAIHLLAKLLEHYAHIGSHKKIGLLSMSGIYLGPIAGLNSKLVIRAYSSVENQILNELFELQRPNSEMSLRLIESMQTLVHHNVKLTFCGSIDDQWVPVFSSIGINFNHPNIFKCVFVDKHSEIPKFIISLLKIILIMKNLGHSDHNLLQNLSERCTGTLAEGGHCKIFQHEIVYLTAIRHSLETTSLVHPTELHTTPTQNYKQNQNNQFHIPWNIRGLLNDLIKIKNVPTLHLVNTLIKDFHEWEPTQKKWKDLKYCFDAFEEIELGDLFL</sequence>
<feature type="region of interest" description="Disordered" evidence="1">
    <location>
        <begin position="145"/>
        <end position="167"/>
    </location>
</feature>
<dbReference type="eggNOG" id="ENOG502RJSV">
    <property type="taxonomic scope" value="Eukaryota"/>
</dbReference>
<protein>
    <submittedName>
        <fullName evidence="3">DEHA2G21076p</fullName>
    </submittedName>
</protein>
<dbReference type="KEGG" id="dha:DEHA2G21076g"/>
<dbReference type="InterPro" id="IPR058933">
    <property type="entry name" value="YMC020W-like_ab_hydrolase"/>
</dbReference>
<evidence type="ECO:0000259" key="2">
    <source>
        <dbReference type="Pfam" id="PF26147"/>
    </source>
</evidence>
<dbReference type="Proteomes" id="UP000000599">
    <property type="component" value="Chromosome G"/>
</dbReference>
<dbReference type="PANTHER" id="PTHR47349:SF1">
    <property type="entry name" value="AER328WP"/>
    <property type="match status" value="1"/>
</dbReference>
<feature type="compositionally biased region" description="Polar residues" evidence="1">
    <location>
        <begin position="293"/>
        <end position="316"/>
    </location>
</feature>
<feature type="compositionally biased region" description="Polar residues" evidence="1">
    <location>
        <begin position="43"/>
        <end position="54"/>
    </location>
</feature>
<feature type="compositionally biased region" description="Low complexity" evidence="1">
    <location>
        <begin position="1"/>
        <end position="15"/>
    </location>
</feature>